<dbReference type="OMA" id="GASHAWW"/>
<proteinExistence type="predicted"/>
<evidence type="ECO:0000313" key="2">
    <source>
        <dbReference type="Proteomes" id="UP000002058"/>
    </source>
</evidence>
<name>C4JED6_UNCRE</name>
<gene>
    <name evidence="1" type="ORF">UREG_00775</name>
</gene>
<dbReference type="KEGG" id="ure:UREG_00775"/>
<organism evidence="1 2">
    <name type="scientific">Uncinocarpus reesii (strain UAMH 1704)</name>
    <dbReference type="NCBI Taxonomy" id="336963"/>
    <lineage>
        <taxon>Eukaryota</taxon>
        <taxon>Fungi</taxon>
        <taxon>Dikarya</taxon>
        <taxon>Ascomycota</taxon>
        <taxon>Pezizomycotina</taxon>
        <taxon>Eurotiomycetes</taxon>
        <taxon>Eurotiomycetidae</taxon>
        <taxon>Onygenales</taxon>
        <taxon>Onygenaceae</taxon>
        <taxon>Uncinocarpus</taxon>
    </lineage>
</organism>
<dbReference type="OrthoDB" id="4406347at2759"/>
<evidence type="ECO:0000313" key="1">
    <source>
        <dbReference type="EMBL" id="EEP75928.1"/>
    </source>
</evidence>
<reference evidence="2" key="1">
    <citation type="journal article" date="2009" name="Genome Res.">
        <title>Comparative genomic analyses of the human fungal pathogens Coccidioides and their relatives.</title>
        <authorList>
            <person name="Sharpton T.J."/>
            <person name="Stajich J.E."/>
            <person name="Rounsley S.D."/>
            <person name="Gardner M.J."/>
            <person name="Wortman J.R."/>
            <person name="Jordar V.S."/>
            <person name="Maiti R."/>
            <person name="Kodira C.D."/>
            <person name="Neafsey D.E."/>
            <person name="Zeng Q."/>
            <person name="Hung C.-Y."/>
            <person name="McMahan C."/>
            <person name="Muszewska A."/>
            <person name="Grynberg M."/>
            <person name="Mandel M.A."/>
            <person name="Kellner E.M."/>
            <person name="Barker B.M."/>
            <person name="Galgiani J.N."/>
            <person name="Orbach M.J."/>
            <person name="Kirkland T.N."/>
            <person name="Cole G.T."/>
            <person name="Henn M.R."/>
            <person name="Birren B.W."/>
            <person name="Taylor J.W."/>
        </authorList>
    </citation>
    <scope>NUCLEOTIDE SEQUENCE [LARGE SCALE GENOMIC DNA]</scope>
    <source>
        <strain evidence="2">UAMH 1704</strain>
    </source>
</reference>
<dbReference type="GeneID" id="8444370"/>
<dbReference type="RefSeq" id="XP_002541261.1">
    <property type="nucleotide sequence ID" value="XM_002541215.1"/>
</dbReference>
<dbReference type="AlphaFoldDB" id="C4JED6"/>
<dbReference type="HOGENOM" id="CLU_855793_0_0_1"/>
<dbReference type="eggNOG" id="ENOG502TEII">
    <property type="taxonomic scope" value="Eukaryota"/>
</dbReference>
<accession>C4JED6</accession>
<dbReference type="VEuPathDB" id="FungiDB:UREG_00775"/>
<keyword evidence="2" id="KW-1185">Reference proteome</keyword>
<dbReference type="Proteomes" id="UP000002058">
    <property type="component" value="Unassembled WGS sequence"/>
</dbReference>
<dbReference type="InParanoid" id="C4JED6"/>
<sequence length="325" mass="36986">MKCDARVKIDKILENINSIYDLDSEKILELRATSVDRFSIQKFPVEFCDWVAWSEKHQGIRGVEYNAQNSCIRIKATNNPLHGAATGVIREWLHGIRDSLSRATGNEFDCIGTTGSYLGGEFDGSEKAPDEGLCQGAQQFPLIAVEVAVSKRTTKVFDDVKQWLQGSEGCTKLVIVVDIIEKSGNCTETTDWGLSKDELGQLDVPDLAEHILQWQKDNNVALIGRFEAFFYLCFYNQKPQKVWKCDFSLDRLKPECLMLEKELGHVMANDLVPGLDGLCFPLPFQELSTKMRRSLSRFEFKRASIKTKEKWKEMKKISDQERITT</sequence>
<protein>
    <submittedName>
        <fullName evidence="1">Uncharacterized protein</fullName>
    </submittedName>
</protein>
<dbReference type="EMBL" id="CH476615">
    <property type="protein sequence ID" value="EEP75928.1"/>
    <property type="molecule type" value="Genomic_DNA"/>
</dbReference>